<evidence type="ECO:0000313" key="2">
    <source>
        <dbReference type="Proteomes" id="UP000332487"/>
    </source>
</evidence>
<sequence length="181" mass="20475">MKTQKSLVLDKFIKPASEIAIATLNEALEPKYDKIYLSQREVPGAVTRKRSEDSPFGFEFVRSKETVYEIVAEKSGKEYVVGELGVSHQHGYAAWDNRRAGGPELNLFIFENALVESGAIKKPSLLRKEGKESREKAYEMCRKEKDALAKAFGDACSVVVGFVQDYRVYSDLLDPKIKHFY</sequence>
<accession>C7DGR2</accession>
<dbReference type="EMBL" id="GG697239">
    <property type="protein sequence ID" value="EET90233.1"/>
    <property type="molecule type" value="Genomic_DNA"/>
</dbReference>
<dbReference type="AlphaFoldDB" id="C7DGR2"/>
<proteinExistence type="predicted"/>
<organism evidence="1 2">
    <name type="scientific">Candidatus Micrarchaeum acidiphilum ARMAN-2</name>
    <dbReference type="NCBI Taxonomy" id="425595"/>
    <lineage>
        <taxon>Archaea</taxon>
        <taxon>Candidatus Micrarchaeota</taxon>
        <taxon>Candidatus Micrarchaeia</taxon>
        <taxon>Candidatus Micrarchaeales</taxon>
        <taxon>Candidatus Micrarchaeaceae</taxon>
        <taxon>Candidatus Micrarchaeum</taxon>
    </lineage>
</organism>
<reference evidence="1 2" key="1">
    <citation type="journal article" date="2009" name="Genome Biol.">
        <title>Community-wide analysis of microbial genome sequence signatures.</title>
        <authorList>
            <person name="Dick G.J."/>
            <person name="Andersson A.F."/>
            <person name="Baker B.J."/>
            <person name="Simmons S.L."/>
            <person name="Thomas B.C."/>
            <person name="Yelton A.P."/>
            <person name="Banfield J.F."/>
        </authorList>
    </citation>
    <scope>NUCLEOTIDE SEQUENCE [LARGE SCALE GENOMIC DNA]</scope>
    <source>
        <strain evidence="1">ARMAN-2</strain>
    </source>
</reference>
<gene>
    <name evidence="1" type="ORF">UNLARM2_0261</name>
</gene>
<name>C7DGR2_MICA2</name>
<protein>
    <submittedName>
        <fullName evidence="1">Uncharacterized protein</fullName>
    </submittedName>
</protein>
<reference evidence="1 2" key="2">
    <citation type="journal article" date="2010" name="Proc. Natl. Acad. Sci. U.S.A.">
        <title>Enigmatic, ultrasmall, uncultivated Archaea.</title>
        <authorList>
            <person name="Baker B.J."/>
            <person name="Comolli L.R."/>
            <person name="Dick G.J."/>
            <person name="Hauser L.J."/>
            <person name="Hyatt D."/>
            <person name="Dill B.D."/>
            <person name="Land M.L."/>
            <person name="Verberkmoes N.C."/>
            <person name="Hettich R.L."/>
            <person name="Banfield J.F."/>
        </authorList>
    </citation>
    <scope>NUCLEOTIDE SEQUENCE [LARGE SCALE GENOMIC DNA]</scope>
    <source>
        <strain evidence="1">ARMAN-2</strain>
    </source>
</reference>
<evidence type="ECO:0000313" key="1">
    <source>
        <dbReference type="EMBL" id="EET90233.1"/>
    </source>
</evidence>
<keyword evidence="2" id="KW-1185">Reference proteome</keyword>
<dbReference type="Proteomes" id="UP000332487">
    <property type="component" value="Unassembled WGS sequence"/>
</dbReference>